<dbReference type="Gene3D" id="1.20.5.110">
    <property type="match status" value="1"/>
</dbReference>
<dbReference type="SUPFAM" id="SSF58038">
    <property type="entry name" value="SNARE fusion complex"/>
    <property type="match status" value="1"/>
</dbReference>
<evidence type="ECO:0000259" key="6">
    <source>
        <dbReference type="PROSITE" id="PS50892"/>
    </source>
</evidence>
<evidence type="ECO:0000259" key="5">
    <source>
        <dbReference type="PROSITE" id="PS50859"/>
    </source>
</evidence>
<evidence type="ECO:0000256" key="2">
    <source>
        <dbReference type="ARBA" id="ARBA00023136"/>
    </source>
</evidence>
<feature type="domain" description="Longin" evidence="5">
    <location>
        <begin position="7"/>
        <end position="97"/>
    </location>
</feature>
<dbReference type="Gene3D" id="3.30.450.50">
    <property type="entry name" value="Longin domain"/>
    <property type="match status" value="1"/>
</dbReference>
<dbReference type="CDD" id="cd15843">
    <property type="entry name" value="R-SNARE"/>
    <property type="match status" value="1"/>
</dbReference>
<dbReference type="SUPFAM" id="SSF64356">
    <property type="entry name" value="SNARE-like"/>
    <property type="match status" value="1"/>
</dbReference>
<dbReference type="Pfam" id="PF00957">
    <property type="entry name" value="Synaptobrevin"/>
    <property type="match status" value="1"/>
</dbReference>
<dbReference type="InterPro" id="IPR051097">
    <property type="entry name" value="Synaptobrevin-like_transport"/>
</dbReference>
<comment type="similarity">
    <text evidence="1">Belongs to the synaptobrevin family.</text>
</comment>
<keyword evidence="4" id="KW-0175">Coiled coil</keyword>
<comment type="subcellular location">
    <subcellularLocation>
        <location evidence="3">Endomembrane system</location>
        <topology evidence="3">Single-pass type IV membrane protein</topology>
    </subcellularLocation>
</comment>
<dbReference type="PROSITE" id="PS50859">
    <property type="entry name" value="LONGIN"/>
    <property type="match status" value="1"/>
</dbReference>
<dbReference type="STRING" id="5762.D2VJT0"/>
<evidence type="ECO:0000313" key="8">
    <source>
        <dbReference type="Proteomes" id="UP000006671"/>
    </source>
</evidence>
<dbReference type="GeneID" id="8852979"/>
<evidence type="ECO:0000313" key="7">
    <source>
        <dbReference type="EMBL" id="EFC43005.1"/>
    </source>
</evidence>
<keyword evidence="8" id="KW-1185">Reference proteome</keyword>
<evidence type="ECO:0000256" key="4">
    <source>
        <dbReference type="PROSITE-ProRule" id="PRU00290"/>
    </source>
</evidence>
<dbReference type="GO" id="GO:0012505">
    <property type="term" value="C:endomembrane system"/>
    <property type="evidence" value="ECO:0007669"/>
    <property type="project" value="UniProtKB-SubCell"/>
</dbReference>
<dbReference type="PANTHER" id="PTHR21136">
    <property type="entry name" value="SNARE PROTEINS"/>
    <property type="match status" value="1"/>
</dbReference>
<dbReference type="AlphaFoldDB" id="D2VJT0"/>
<name>D2VJT0_NAEGR</name>
<dbReference type="InterPro" id="IPR042855">
    <property type="entry name" value="V_SNARE_CC"/>
</dbReference>
<evidence type="ECO:0000256" key="3">
    <source>
        <dbReference type="ARBA" id="ARBA00046280"/>
    </source>
</evidence>
<dbReference type="OrthoDB" id="190375at2759"/>
<reference evidence="7 8" key="1">
    <citation type="journal article" date="2010" name="Cell">
        <title>The genome of Naegleria gruberi illuminates early eukaryotic versatility.</title>
        <authorList>
            <person name="Fritz-Laylin L.K."/>
            <person name="Prochnik S.E."/>
            <person name="Ginger M.L."/>
            <person name="Dacks J.B."/>
            <person name="Carpenter M.L."/>
            <person name="Field M.C."/>
            <person name="Kuo A."/>
            <person name="Paredez A."/>
            <person name="Chapman J."/>
            <person name="Pham J."/>
            <person name="Shu S."/>
            <person name="Neupane R."/>
            <person name="Cipriano M."/>
            <person name="Mancuso J."/>
            <person name="Tu H."/>
            <person name="Salamov A."/>
            <person name="Lindquist E."/>
            <person name="Shapiro H."/>
            <person name="Lucas S."/>
            <person name="Grigoriev I.V."/>
            <person name="Cande W.Z."/>
            <person name="Fulton C."/>
            <person name="Rokhsar D.S."/>
            <person name="Dawson S.C."/>
        </authorList>
    </citation>
    <scope>NUCLEOTIDE SEQUENCE [LARGE SCALE GENOMIC DNA]</scope>
    <source>
        <strain evidence="7 8">NEG-M</strain>
    </source>
</reference>
<dbReference type="KEGG" id="ngr:NAEGRDRAFT_69151"/>
<dbReference type="PROSITE" id="PS50892">
    <property type="entry name" value="V_SNARE"/>
    <property type="match status" value="1"/>
</dbReference>
<accession>D2VJT0</accession>
<organism evidence="8">
    <name type="scientific">Naegleria gruberi</name>
    <name type="common">Amoeba</name>
    <dbReference type="NCBI Taxonomy" id="5762"/>
    <lineage>
        <taxon>Eukaryota</taxon>
        <taxon>Discoba</taxon>
        <taxon>Heterolobosea</taxon>
        <taxon>Tetramitia</taxon>
        <taxon>Eutetramitia</taxon>
        <taxon>Vahlkampfiidae</taxon>
        <taxon>Naegleria</taxon>
    </lineage>
</organism>
<dbReference type="InParanoid" id="D2VJT0"/>
<proteinExistence type="inferred from homology"/>
<sequence length="194" mass="21850">MSILYAAIYQFQSSDNPVLLGEGPKSSELSTTISKKVLPLCLFSSSSKTDDQKQAITHGPIQYSYVVSKQVIYVVAAEKGTKLRVLSDFLRVLEDKFTCINDKKQPGRVSKFILACVKQYNTDPTKMDKIAQMEEKIETVKDSMMNNIDEVLKRGERVEKLQGDTGELEDITADFKKNTRSVKRRQVGNSCQIL</sequence>
<protein>
    <submittedName>
        <fullName evidence="7">Predicted protein</fullName>
    </submittedName>
</protein>
<dbReference type="RefSeq" id="XP_002675749.1">
    <property type="nucleotide sequence ID" value="XM_002675703.1"/>
</dbReference>
<keyword evidence="2" id="KW-0472">Membrane</keyword>
<dbReference type="EMBL" id="GG738876">
    <property type="protein sequence ID" value="EFC43005.1"/>
    <property type="molecule type" value="Genomic_DNA"/>
</dbReference>
<dbReference type="InterPro" id="IPR011012">
    <property type="entry name" value="Longin-like_dom_sf"/>
</dbReference>
<dbReference type="PANTHER" id="PTHR21136:SF168">
    <property type="entry name" value="VESICLE-ASSOCIATED MEMBRANE PROTEIN 9"/>
    <property type="match status" value="1"/>
</dbReference>
<dbReference type="VEuPathDB" id="AmoebaDB:NAEGRDRAFT_69151"/>
<dbReference type="OMA" id="IANSCVL"/>
<feature type="domain" description="V-SNARE coiled-coil homology" evidence="6">
    <location>
        <begin position="129"/>
        <end position="189"/>
    </location>
</feature>
<gene>
    <name evidence="7" type="ORF">NAEGRDRAFT_69151</name>
</gene>
<evidence type="ECO:0000256" key="1">
    <source>
        <dbReference type="ARBA" id="ARBA00008025"/>
    </source>
</evidence>
<dbReference type="Proteomes" id="UP000006671">
    <property type="component" value="Unassembled WGS sequence"/>
</dbReference>
<dbReference type="InterPro" id="IPR010908">
    <property type="entry name" value="Longin_dom"/>
</dbReference>